<dbReference type="InterPro" id="IPR014044">
    <property type="entry name" value="CAP_dom"/>
</dbReference>
<keyword evidence="3" id="KW-1185">Reference proteome</keyword>
<evidence type="ECO:0000313" key="3">
    <source>
        <dbReference type="Proteomes" id="UP001401887"/>
    </source>
</evidence>
<dbReference type="InterPro" id="IPR035986">
    <property type="entry name" value="PKD_dom_sf"/>
</dbReference>
<proteinExistence type="predicted"/>
<dbReference type="SUPFAM" id="SSF55797">
    <property type="entry name" value="PR-1-like"/>
    <property type="match status" value="1"/>
</dbReference>
<dbReference type="CDD" id="cd00146">
    <property type="entry name" value="PKD"/>
    <property type="match status" value="1"/>
</dbReference>
<dbReference type="EMBL" id="BAABRP010000001">
    <property type="protein sequence ID" value="GAA5511428.1"/>
    <property type="molecule type" value="Genomic_DNA"/>
</dbReference>
<dbReference type="PANTHER" id="PTHR31157:SF1">
    <property type="entry name" value="SCP DOMAIN-CONTAINING PROTEIN"/>
    <property type="match status" value="1"/>
</dbReference>
<evidence type="ECO:0000313" key="2">
    <source>
        <dbReference type="EMBL" id="GAA5511428.1"/>
    </source>
</evidence>
<dbReference type="PROSITE" id="PS50093">
    <property type="entry name" value="PKD"/>
    <property type="match status" value="1"/>
</dbReference>
<protein>
    <recommendedName>
        <fullName evidence="1">PKD domain-containing protein</fullName>
    </recommendedName>
</protein>
<accession>A0ABP9W4G5</accession>
<name>A0ABP9W4G5_9DEIO</name>
<feature type="domain" description="PKD" evidence="1">
    <location>
        <begin position="73"/>
        <end position="131"/>
    </location>
</feature>
<dbReference type="InterPro" id="IPR022409">
    <property type="entry name" value="PKD/Chitinase_dom"/>
</dbReference>
<comment type="caution">
    <text evidence="2">The sequence shown here is derived from an EMBL/GenBank/DDBJ whole genome shotgun (WGS) entry which is preliminary data.</text>
</comment>
<gene>
    <name evidence="2" type="ORF">Dcar01_00137</name>
</gene>
<dbReference type="PANTHER" id="PTHR31157">
    <property type="entry name" value="SCP DOMAIN-CONTAINING PROTEIN"/>
    <property type="match status" value="1"/>
</dbReference>
<dbReference type="Proteomes" id="UP001401887">
    <property type="component" value="Unassembled WGS sequence"/>
</dbReference>
<dbReference type="Pfam" id="PF00188">
    <property type="entry name" value="CAP"/>
    <property type="match status" value="1"/>
</dbReference>
<dbReference type="Pfam" id="PF18911">
    <property type="entry name" value="PKD_4"/>
    <property type="match status" value="1"/>
</dbReference>
<dbReference type="InterPro" id="IPR000601">
    <property type="entry name" value="PKD_dom"/>
</dbReference>
<dbReference type="Gene3D" id="2.60.40.10">
    <property type="entry name" value="Immunoglobulins"/>
    <property type="match status" value="1"/>
</dbReference>
<dbReference type="InterPro" id="IPR035940">
    <property type="entry name" value="CAP_sf"/>
</dbReference>
<dbReference type="InterPro" id="IPR013783">
    <property type="entry name" value="Ig-like_fold"/>
</dbReference>
<reference evidence="2 3" key="1">
    <citation type="submission" date="2024-02" db="EMBL/GenBank/DDBJ databases">
        <title>Deinococcus carri NBRC 110142.</title>
        <authorList>
            <person name="Ichikawa N."/>
            <person name="Katano-Makiyama Y."/>
            <person name="Hidaka K."/>
        </authorList>
    </citation>
    <scope>NUCLEOTIDE SEQUENCE [LARGE SCALE GENOMIC DNA]</scope>
    <source>
        <strain evidence="2 3">NBRC 110142</strain>
    </source>
</reference>
<dbReference type="SMART" id="SM00089">
    <property type="entry name" value="PKD"/>
    <property type="match status" value="1"/>
</dbReference>
<organism evidence="2 3">
    <name type="scientific">Deinococcus carri</name>
    <dbReference type="NCBI Taxonomy" id="1211323"/>
    <lineage>
        <taxon>Bacteria</taxon>
        <taxon>Thermotogati</taxon>
        <taxon>Deinococcota</taxon>
        <taxon>Deinococci</taxon>
        <taxon>Deinococcales</taxon>
        <taxon>Deinococcaceae</taxon>
        <taxon>Deinococcus</taxon>
    </lineage>
</organism>
<evidence type="ECO:0000259" key="1">
    <source>
        <dbReference type="PROSITE" id="PS50093"/>
    </source>
</evidence>
<dbReference type="Gene3D" id="3.40.33.10">
    <property type="entry name" value="CAP"/>
    <property type="match status" value="1"/>
</dbReference>
<sequence length="350" mass="37473">MASLTAHPRASRYPDAVPRNWKRGRPLTLLLSGVSWAVLIGACAAQPVEFRVGFSMNEERRAPLNVAFTAQAPAEYHIEWDFGDGSAGQGHQVNHTYYRAGSYTVQARLLDTRGQRRSTATGQVKVLSGGPEHAALVVLLGRGEVRLSAAGSVAYRPGNPSFSLEGRPVGPGPIPVTAGEYRAAVRLPGESGVLEDSVKFRMAPLAASVPFETEVLRLTNQARARGWNCQTLRAGGPALPPLKRNPALEVAALAQSAGMALGDYFDHQSRLDGSTPAQRVEATGLSVRASGENIAAGQETPEEVVQAWLRSPGHCRNIMGDFTQIGVSYVNRAGSSYGRYWTQVFATPAE</sequence>
<dbReference type="CDD" id="cd05379">
    <property type="entry name" value="CAP_bacterial"/>
    <property type="match status" value="1"/>
</dbReference>
<dbReference type="SUPFAM" id="SSF49299">
    <property type="entry name" value="PKD domain"/>
    <property type="match status" value="1"/>
</dbReference>